<reference evidence="7 8" key="1">
    <citation type="journal article" date="2008" name="BMC Genomics">
        <title>Complete genome of Phenylobacterium zucineum - a novel facultative intracellular bacterium isolated from human erythroleukemia cell line K562.</title>
        <authorList>
            <person name="Luo Y."/>
            <person name="Xu X."/>
            <person name="Ding Z."/>
            <person name="Liu Z."/>
            <person name="Zhang B."/>
            <person name="Yan Z."/>
            <person name="Sun J."/>
            <person name="Hu S."/>
            <person name="Hu X."/>
        </authorList>
    </citation>
    <scope>NUCLEOTIDE SEQUENCE [LARGE SCALE GENOMIC DNA]</scope>
    <source>
        <strain evidence="7 8">HLK1</strain>
    </source>
</reference>
<keyword evidence="3 4" id="KW-0408">Iron</keyword>
<dbReference type="GO" id="GO:0009055">
    <property type="term" value="F:electron transfer activity"/>
    <property type="evidence" value="ECO:0007669"/>
    <property type="project" value="InterPro"/>
</dbReference>
<evidence type="ECO:0000313" key="7">
    <source>
        <dbReference type="EMBL" id="ACG79209.1"/>
    </source>
</evidence>
<feature type="signal peptide" evidence="5">
    <location>
        <begin position="1"/>
        <end position="21"/>
    </location>
</feature>
<dbReference type="RefSeq" id="WP_012523347.1">
    <property type="nucleotide sequence ID" value="NC_011144.1"/>
</dbReference>
<evidence type="ECO:0000313" key="8">
    <source>
        <dbReference type="Proteomes" id="UP000001868"/>
    </source>
</evidence>
<organism evidence="7 8">
    <name type="scientific">Phenylobacterium zucineum (strain HLK1)</name>
    <dbReference type="NCBI Taxonomy" id="450851"/>
    <lineage>
        <taxon>Bacteria</taxon>
        <taxon>Pseudomonadati</taxon>
        <taxon>Pseudomonadota</taxon>
        <taxon>Alphaproteobacteria</taxon>
        <taxon>Caulobacterales</taxon>
        <taxon>Caulobacteraceae</taxon>
        <taxon>Phenylobacterium</taxon>
    </lineage>
</organism>
<dbReference type="PROSITE" id="PS51007">
    <property type="entry name" value="CYTC"/>
    <property type="match status" value="1"/>
</dbReference>
<evidence type="ECO:0000259" key="6">
    <source>
        <dbReference type="PROSITE" id="PS51007"/>
    </source>
</evidence>
<dbReference type="InterPro" id="IPR009056">
    <property type="entry name" value="Cyt_c-like_dom"/>
</dbReference>
<dbReference type="InterPro" id="IPR036909">
    <property type="entry name" value="Cyt_c-like_dom_sf"/>
</dbReference>
<feature type="domain" description="Cytochrome c" evidence="6">
    <location>
        <begin position="33"/>
        <end position="113"/>
    </location>
</feature>
<keyword evidence="1 4" id="KW-0349">Heme</keyword>
<dbReference type="HOGENOM" id="CLU_133116_0_1_5"/>
<accession>B4R891</accession>
<dbReference type="SUPFAM" id="SSF46626">
    <property type="entry name" value="Cytochrome c"/>
    <property type="match status" value="1"/>
</dbReference>
<evidence type="ECO:0000256" key="2">
    <source>
        <dbReference type="ARBA" id="ARBA00022723"/>
    </source>
</evidence>
<keyword evidence="2 4" id="KW-0479">Metal-binding</keyword>
<evidence type="ECO:0000256" key="3">
    <source>
        <dbReference type="ARBA" id="ARBA00023004"/>
    </source>
</evidence>
<dbReference type="Pfam" id="PF13442">
    <property type="entry name" value="Cytochrome_CBB3"/>
    <property type="match status" value="1"/>
</dbReference>
<dbReference type="GO" id="GO:0046872">
    <property type="term" value="F:metal ion binding"/>
    <property type="evidence" value="ECO:0007669"/>
    <property type="project" value="UniProtKB-KW"/>
</dbReference>
<dbReference type="eggNOG" id="COG2010">
    <property type="taxonomic scope" value="Bacteria"/>
</dbReference>
<dbReference type="AlphaFoldDB" id="B4R891"/>
<gene>
    <name evidence="7" type="ordered locus">PHZ_c2800</name>
</gene>
<sequence>MRSISILAGTTLAALSLAACASNGPPGSDPMSPSAERGQRLAERRCAGCHAVGLDESPAASGPRFSDLHLRYNALSLQKRFAEITEHGSGEMPPIHISRQDAEDLVAYFETLGG</sequence>
<feature type="chain" id="PRO_5002822342" evidence="5">
    <location>
        <begin position="22"/>
        <end position="114"/>
    </location>
</feature>
<dbReference type="STRING" id="450851.PHZ_c2800"/>
<evidence type="ECO:0000256" key="1">
    <source>
        <dbReference type="ARBA" id="ARBA00022617"/>
    </source>
</evidence>
<proteinExistence type="predicted"/>
<evidence type="ECO:0000256" key="5">
    <source>
        <dbReference type="SAM" id="SignalP"/>
    </source>
</evidence>
<keyword evidence="8" id="KW-1185">Reference proteome</keyword>
<protein>
    <submittedName>
        <fullName evidence="7">Cytochrome c family protein</fullName>
    </submittedName>
</protein>
<dbReference type="Gene3D" id="1.10.760.10">
    <property type="entry name" value="Cytochrome c-like domain"/>
    <property type="match status" value="1"/>
</dbReference>
<dbReference type="GO" id="GO:0020037">
    <property type="term" value="F:heme binding"/>
    <property type="evidence" value="ECO:0007669"/>
    <property type="project" value="InterPro"/>
</dbReference>
<name>B4R891_PHEZH</name>
<evidence type="ECO:0000256" key="4">
    <source>
        <dbReference type="PROSITE-ProRule" id="PRU00433"/>
    </source>
</evidence>
<dbReference type="Proteomes" id="UP000001868">
    <property type="component" value="Chromosome"/>
</dbReference>
<keyword evidence="5" id="KW-0732">Signal</keyword>
<dbReference type="KEGG" id="pzu:PHZ_c2800"/>
<dbReference type="EMBL" id="CP000747">
    <property type="protein sequence ID" value="ACG79209.1"/>
    <property type="molecule type" value="Genomic_DNA"/>
</dbReference>
<dbReference type="PROSITE" id="PS51257">
    <property type="entry name" value="PROKAR_LIPOPROTEIN"/>
    <property type="match status" value="1"/>
</dbReference>